<dbReference type="GO" id="GO:0050660">
    <property type="term" value="F:flavin adenine dinucleotide binding"/>
    <property type="evidence" value="ECO:0007669"/>
    <property type="project" value="InterPro"/>
</dbReference>
<evidence type="ECO:0000256" key="2">
    <source>
        <dbReference type="ARBA" id="ARBA00010139"/>
    </source>
</evidence>
<evidence type="ECO:0000256" key="7">
    <source>
        <dbReference type="ARBA" id="ARBA00023033"/>
    </source>
</evidence>
<dbReference type="Proteomes" id="UP000635071">
    <property type="component" value="Unassembled WGS sequence"/>
</dbReference>
<evidence type="ECO:0000256" key="1">
    <source>
        <dbReference type="ARBA" id="ARBA00001974"/>
    </source>
</evidence>
<gene>
    <name evidence="8" type="ORF">GCM10011529_28470</name>
</gene>
<dbReference type="SUPFAM" id="SSF51905">
    <property type="entry name" value="FAD/NAD(P)-binding domain"/>
    <property type="match status" value="1"/>
</dbReference>
<reference evidence="8" key="1">
    <citation type="journal article" date="2014" name="Int. J. Syst. Evol. Microbiol.">
        <title>Complete genome sequence of Corynebacterium casei LMG S-19264T (=DSM 44701T), isolated from a smear-ripened cheese.</title>
        <authorList>
            <consortium name="US DOE Joint Genome Institute (JGI-PGF)"/>
            <person name="Walter F."/>
            <person name="Albersmeier A."/>
            <person name="Kalinowski J."/>
            <person name="Ruckert C."/>
        </authorList>
    </citation>
    <scope>NUCLEOTIDE SEQUENCE</scope>
    <source>
        <strain evidence="8">CGMCC 1.15519</strain>
    </source>
</reference>
<protein>
    <submittedName>
        <fullName evidence="8">Monooxygenase</fullName>
    </submittedName>
</protein>
<dbReference type="EMBL" id="BMJM01000013">
    <property type="protein sequence ID" value="GGE20151.1"/>
    <property type="molecule type" value="Genomic_DNA"/>
</dbReference>
<evidence type="ECO:0000256" key="5">
    <source>
        <dbReference type="ARBA" id="ARBA00022857"/>
    </source>
</evidence>
<dbReference type="InterPro" id="IPR036188">
    <property type="entry name" value="FAD/NAD-bd_sf"/>
</dbReference>
<dbReference type="InterPro" id="IPR020946">
    <property type="entry name" value="Flavin_mOase-like"/>
</dbReference>
<evidence type="ECO:0000313" key="8">
    <source>
        <dbReference type="EMBL" id="GGE20151.1"/>
    </source>
</evidence>
<evidence type="ECO:0000256" key="6">
    <source>
        <dbReference type="ARBA" id="ARBA00023002"/>
    </source>
</evidence>
<dbReference type="PANTHER" id="PTHR43098">
    <property type="entry name" value="L-ORNITHINE N(5)-MONOOXYGENASE-RELATED"/>
    <property type="match status" value="1"/>
</dbReference>
<dbReference type="PRINTS" id="PR00420">
    <property type="entry name" value="RNGMNOXGNASE"/>
</dbReference>
<dbReference type="AlphaFoldDB" id="A0A917A008"/>
<keyword evidence="5" id="KW-0521">NADP</keyword>
<accession>A0A917A008</accession>
<evidence type="ECO:0000313" key="9">
    <source>
        <dbReference type="Proteomes" id="UP000635071"/>
    </source>
</evidence>
<comment type="cofactor">
    <cofactor evidence="1">
        <name>FAD</name>
        <dbReference type="ChEBI" id="CHEBI:57692"/>
    </cofactor>
</comment>
<dbReference type="GO" id="GO:0050661">
    <property type="term" value="F:NADP binding"/>
    <property type="evidence" value="ECO:0007669"/>
    <property type="project" value="InterPro"/>
</dbReference>
<reference evidence="8" key="2">
    <citation type="submission" date="2020-09" db="EMBL/GenBank/DDBJ databases">
        <authorList>
            <person name="Sun Q."/>
            <person name="Zhou Y."/>
        </authorList>
    </citation>
    <scope>NUCLEOTIDE SEQUENCE</scope>
    <source>
        <strain evidence="8">CGMCC 1.15519</strain>
    </source>
</reference>
<dbReference type="GO" id="GO:0004499">
    <property type="term" value="F:N,N-dimethylaniline monooxygenase activity"/>
    <property type="evidence" value="ECO:0007669"/>
    <property type="project" value="InterPro"/>
</dbReference>
<keyword evidence="3" id="KW-0285">Flavoprotein</keyword>
<organism evidence="8 9">
    <name type="scientific">Sandarakinorhabdus glacialis</name>
    <dbReference type="NCBI Taxonomy" id="1614636"/>
    <lineage>
        <taxon>Bacteria</taxon>
        <taxon>Pseudomonadati</taxon>
        <taxon>Pseudomonadota</taxon>
        <taxon>Alphaproteobacteria</taxon>
        <taxon>Sphingomonadales</taxon>
        <taxon>Sphingosinicellaceae</taxon>
        <taxon>Sandarakinorhabdus</taxon>
    </lineage>
</organism>
<name>A0A917A008_9SPHN</name>
<evidence type="ECO:0000256" key="3">
    <source>
        <dbReference type="ARBA" id="ARBA00022630"/>
    </source>
</evidence>
<keyword evidence="6" id="KW-0560">Oxidoreductase</keyword>
<dbReference type="PANTHER" id="PTHR43098:SF4">
    <property type="entry name" value="BLR3857 PROTEIN"/>
    <property type="match status" value="1"/>
</dbReference>
<dbReference type="InterPro" id="IPR050775">
    <property type="entry name" value="FAD-binding_Monooxygenases"/>
</dbReference>
<comment type="similarity">
    <text evidence="2">Belongs to the FAD-binding monooxygenase family.</text>
</comment>
<dbReference type="FunFam" id="3.50.50.60:FF:000341">
    <property type="entry name" value="Baeyer-Villiger monooxygenase"/>
    <property type="match status" value="1"/>
</dbReference>
<keyword evidence="9" id="KW-1185">Reference proteome</keyword>
<sequence length="599" mass="67285">MTDTQTPALKLEALHDKYLAERDKRLRSDGTAQYVAMDNPFIGVIDDPYAGARIERAPVNEDVDVVVVGGGFSGLLSAASLAKEGVTDIRMIEKGSDVGGTWYWNRYPGCRCDVDSYTYLPLIEDHGAMPTENFARAPEILDHARRIAERTGLYDKTLLQTGVCGADWDAATGRWIVTTDRGDTIRARFVCMASGILSRPKLPGIPGARDFKGHSFHTSRWDYDYTKGDSTGGLTGLKDKRVVIIGTGASAVQAIPYLGEWCQNLLVVQRTPAAVDDRENAPTNPDWYNSQEPGWWERRALNFEGFVNSIPQEQDLIQNGWTRNWSKMTEAMYKGRTPEEMAQLRQEADFEKMEAMRARIANIVKDPATAEALKPYFNWMCKRPLFVDNYFETFNRPNVTLIDTKGRGLDRITEKGIVFEGVEYEVDCIIYASGFEVASPPDRTAGFDMRGVGGTSLSEYWANGRKSLHGMLVHTFPNMGIISGLKQAGITWSITFMNRRQAEHFAALVRRCLETGNNFDVKPEAEEAWLEVLADKAMKDDTFLRECTPGYYNNEGKDQRDSIWLSNYGGGPFEYMDVLRDWIGSNEAIERDLALTTTQ</sequence>
<dbReference type="Pfam" id="PF00743">
    <property type="entry name" value="FMO-like"/>
    <property type="match status" value="1"/>
</dbReference>
<evidence type="ECO:0000256" key="4">
    <source>
        <dbReference type="ARBA" id="ARBA00022827"/>
    </source>
</evidence>
<keyword evidence="7 8" id="KW-0503">Monooxygenase</keyword>
<proteinExistence type="inferred from homology"/>
<dbReference type="Gene3D" id="3.50.50.60">
    <property type="entry name" value="FAD/NAD(P)-binding domain"/>
    <property type="match status" value="2"/>
</dbReference>
<keyword evidence="4" id="KW-0274">FAD</keyword>
<comment type="caution">
    <text evidence="8">The sequence shown here is derived from an EMBL/GenBank/DDBJ whole genome shotgun (WGS) entry which is preliminary data.</text>
</comment>